<dbReference type="SUPFAM" id="SSF57302">
    <property type="entry name" value="Snake toxin-like"/>
    <property type="match status" value="1"/>
</dbReference>
<dbReference type="AlphaFoldDB" id="A0AAD9DT86"/>
<organism evidence="3 4">
    <name type="scientific">Electrophorus voltai</name>
    <dbReference type="NCBI Taxonomy" id="2609070"/>
    <lineage>
        <taxon>Eukaryota</taxon>
        <taxon>Metazoa</taxon>
        <taxon>Chordata</taxon>
        <taxon>Craniata</taxon>
        <taxon>Vertebrata</taxon>
        <taxon>Euteleostomi</taxon>
        <taxon>Actinopterygii</taxon>
        <taxon>Neopterygii</taxon>
        <taxon>Teleostei</taxon>
        <taxon>Ostariophysi</taxon>
        <taxon>Gymnotiformes</taxon>
        <taxon>Gymnotoidei</taxon>
        <taxon>Gymnotidae</taxon>
        <taxon>Electrophorus</taxon>
    </lineage>
</organism>
<keyword evidence="1" id="KW-0472">Membrane</keyword>
<keyword evidence="4" id="KW-1185">Reference proteome</keyword>
<feature type="non-terminal residue" evidence="3">
    <location>
        <position position="1"/>
    </location>
</feature>
<dbReference type="Proteomes" id="UP001239994">
    <property type="component" value="Unassembled WGS sequence"/>
</dbReference>
<dbReference type="InterPro" id="IPR035076">
    <property type="entry name" value="Toxin/TOLIP"/>
</dbReference>
<dbReference type="EMBL" id="JAROKS010000021">
    <property type="protein sequence ID" value="KAK1790877.1"/>
    <property type="molecule type" value="Genomic_DNA"/>
</dbReference>
<gene>
    <name evidence="3" type="ORF">P4O66_014731</name>
</gene>
<feature type="domain" description="Snake toxin/toxin-like" evidence="2">
    <location>
        <begin position="46"/>
        <end position="115"/>
    </location>
</feature>
<dbReference type="Pfam" id="PF00087">
    <property type="entry name" value="Toxin_TOLIP"/>
    <property type="match status" value="1"/>
</dbReference>
<feature type="transmembrane region" description="Helical" evidence="1">
    <location>
        <begin position="26"/>
        <end position="46"/>
    </location>
</feature>
<name>A0AAD9DT86_9TELE</name>
<comment type="caution">
    <text evidence="3">The sequence shown here is derived from an EMBL/GenBank/DDBJ whole genome shotgun (WGS) entry which is preliminary data.</text>
</comment>
<keyword evidence="1" id="KW-0812">Transmembrane</keyword>
<evidence type="ECO:0000313" key="4">
    <source>
        <dbReference type="Proteomes" id="UP001239994"/>
    </source>
</evidence>
<dbReference type="Gene3D" id="2.10.60.10">
    <property type="entry name" value="CD59"/>
    <property type="match status" value="1"/>
</dbReference>
<sequence length="115" mass="12911">LSVSQIARKPELRVCIHTTLHPNSRIMRTLLVTLVLAMLVMSASTLKCYICIRFPGDACSNFTEECPSEKNACINGVLTRYPFDIIRRCIRMSDCMLLMKTPGINAVCCQSDHCN</sequence>
<protein>
    <recommendedName>
        <fullName evidence="2">Snake toxin/toxin-like domain-containing protein</fullName>
    </recommendedName>
</protein>
<evidence type="ECO:0000313" key="3">
    <source>
        <dbReference type="EMBL" id="KAK1790877.1"/>
    </source>
</evidence>
<accession>A0AAD9DT86</accession>
<evidence type="ECO:0000256" key="1">
    <source>
        <dbReference type="SAM" id="Phobius"/>
    </source>
</evidence>
<reference evidence="3" key="1">
    <citation type="submission" date="2023-03" db="EMBL/GenBank/DDBJ databases">
        <title>Electrophorus voltai genome.</title>
        <authorList>
            <person name="Bian C."/>
        </authorList>
    </citation>
    <scope>NUCLEOTIDE SEQUENCE</scope>
    <source>
        <strain evidence="3">CB-2022</strain>
        <tissue evidence="3">Muscle</tissue>
    </source>
</reference>
<dbReference type="InterPro" id="IPR045860">
    <property type="entry name" value="Snake_toxin-like_sf"/>
</dbReference>
<evidence type="ECO:0000259" key="2">
    <source>
        <dbReference type="Pfam" id="PF00087"/>
    </source>
</evidence>
<keyword evidence="1" id="KW-1133">Transmembrane helix</keyword>
<proteinExistence type="predicted"/>